<dbReference type="PANTHER" id="PTHR40980">
    <property type="entry name" value="PLUG DOMAIN-CONTAINING PROTEIN"/>
    <property type="match status" value="1"/>
</dbReference>
<dbReference type="Gene3D" id="2.40.170.20">
    <property type="entry name" value="TonB-dependent receptor, beta-barrel domain"/>
    <property type="match status" value="1"/>
</dbReference>
<dbReference type="InterPro" id="IPR012910">
    <property type="entry name" value="Plug_dom"/>
</dbReference>
<keyword evidence="8" id="KW-0675">Receptor</keyword>
<evidence type="ECO:0000259" key="7">
    <source>
        <dbReference type="Pfam" id="PF07715"/>
    </source>
</evidence>
<dbReference type="InterPro" id="IPR037066">
    <property type="entry name" value="Plug_dom_sf"/>
</dbReference>
<name>A0A2T0MG69_9FLAO</name>
<organism evidence="8 9">
    <name type="scientific">Flagellimonas meridianipacifica</name>
    <dbReference type="NCBI Taxonomy" id="1080225"/>
    <lineage>
        <taxon>Bacteria</taxon>
        <taxon>Pseudomonadati</taxon>
        <taxon>Bacteroidota</taxon>
        <taxon>Flavobacteriia</taxon>
        <taxon>Flavobacteriales</taxon>
        <taxon>Flavobacteriaceae</taxon>
        <taxon>Flagellimonas</taxon>
    </lineage>
</organism>
<dbReference type="InterPro" id="IPR036942">
    <property type="entry name" value="Beta-barrel_TonB_sf"/>
</dbReference>
<reference evidence="8 9" key="1">
    <citation type="submission" date="2018-03" db="EMBL/GenBank/DDBJ databases">
        <title>Genomic Encyclopedia of Archaeal and Bacterial Type Strains, Phase II (KMG-II): from individual species to whole genera.</title>
        <authorList>
            <person name="Goeker M."/>
        </authorList>
    </citation>
    <scope>NUCLEOTIDE SEQUENCE [LARGE SCALE GENOMIC DNA]</scope>
    <source>
        <strain evidence="8 9">DSM 25027</strain>
    </source>
</reference>
<dbReference type="InterPro" id="IPR008969">
    <property type="entry name" value="CarboxyPept-like_regulatory"/>
</dbReference>
<dbReference type="Gene3D" id="2.170.130.10">
    <property type="entry name" value="TonB-dependent receptor, plug domain"/>
    <property type="match status" value="1"/>
</dbReference>
<keyword evidence="2 4" id="KW-0472">Membrane</keyword>
<keyword evidence="9" id="KW-1185">Reference proteome</keyword>
<dbReference type="Pfam" id="PF13715">
    <property type="entry name" value="CarbopepD_reg_2"/>
    <property type="match status" value="1"/>
</dbReference>
<dbReference type="Pfam" id="PF07715">
    <property type="entry name" value="Plug"/>
    <property type="match status" value="1"/>
</dbReference>
<comment type="caution">
    <text evidence="8">The sequence shown here is derived from an EMBL/GenBank/DDBJ whole genome shotgun (WGS) entry which is preliminary data.</text>
</comment>
<dbReference type="AlphaFoldDB" id="A0A2T0MG69"/>
<evidence type="ECO:0000256" key="4">
    <source>
        <dbReference type="RuleBase" id="RU003357"/>
    </source>
</evidence>
<proteinExistence type="inferred from homology"/>
<feature type="domain" description="TonB-dependent receptor plug" evidence="7">
    <location>
        <begin position="136"/>
        <end position="230"/>
    </location>
</feature>
<keyword evidence="4" id="KW-0798">TonB box</keyword>
<evidence type="ECO:0000256" key="5">
    <source>
        <dbReference type="SAM" id="SignalP"/>
    </source>
</evidence>
<dbReference type="InterPro" id="IPR000531">
    <property type="entry name" value="Beta-barrel_TonB"/>
</dbReference>
<evidence type="ECO:0000256" key="1">
    <source>
        <dbReference type="ARBA" id="ARBA00004442"/>
    </source>
</evidence>
<dbReference type="GO" id="GO:0009279">
    <property type="term" value="C:cell outer membrane"/>
    <property type="evidence" value="ECO:0007669"/>
    <property type="project" value="UniProtKB-SubCell"/>
</dbReference>
<feature type="domain" description="TonB-dependent receptor-like beta-barrel" evidence="6">
    <location>
        <begin position="396"/>
        <end position="902"/>
    </location>
</feature>
<feature type="chain" id="PRO_5015437868" evidence="5">
    <location>
        <begin position="19"/>
        <end position="938"/>
    </location>
</feature>
<comment type="similarity">
    <text evidence="4">Belongs to the TonB-dependent receptor family.</text>
</comment>
<evidence type="ECO:0000256" key="2">
    <source>
        <dbReference type="ARBA" id="ARBA00023136"/>
    </source>
</evidence>
<dbReference type="SUPFAM" id="SSF56935">
    <property type="entry name" value="Porins"/>
    <property type="match status" value="1"/>
</dbReference>
<dbReference type="Pfam" id="PF00593">
    <property type="entry name" value="TonB_dep_Rec_b-barrel"/>
    <property type="match status" value="1"/>
</dbReference>
<evidence type="ECO:0000259" key="6">
    <source>
        <dbReference type="Pfam" id="PF00593"/>
    </source>
</evidence>
<dbReference type="RefSeq" id="WP_106143489.1">
    <property type="nucleotide sequence ID" value="NZ_PVYX01000001.1"/>
</dbReference>
<dbReference type="SUPFAM" id="SSF49464">
    <property type="entry name" value="Carboxypeptidase regulatory domain-like"/>
    <property type="match status" value="1"/>
</dbReference>
<comment type="subcellular location">
    <subcellularLocation>
        <location evidence="1 4">Cell outer membrane</location>
    </subcellularLocation>
</comment>
<dbReference type="EMBL" id="PVYX01000001">
    <property type="protein sequence ID" value="PRX56526.1"/>
    <property type="molecule type" value="Genomic_DNA"/>
</dbReference>
<evidence type="ECO:0000313" key="8">
    <source>
        <dbReference type="EMBL" id="PRX56526.1"/>
    </source>
</evidence>
<dbReference type="PANTHER" id="PTHR40980:SF5">
    <property type="entry name" value="TONB-DEPENDENT RECEPTOR"/>
    <property type="match status" value="1"/>
</dbReference>
<evidence type="ECO:0000313" key="9">
    <source>
        <dbReference type="Proteomes" id="UP000237640"/>
    </source>
</evidence>
<protein>
    <submittedName>
        <fullName evidence="8">TonB-dependent receptor</fullName>
    </submittedName>
</protein>
<gene>
    <name evidence="8" type="ORF">CLV81_0523</name>
</gene>
<dbReference type="Proteomes" id="UP000237640">
    <property type="component" value="Unassembled WGS sequence"/>
</dbReference>
<keyword evidence="3" id="KW-0998">Cell outer membrane</keyword>
<evidence type="ECO:0000256" key="3">
    <source>
        <dbReference type="ARBA" id="ARBA00023237"/>
    </source>
</evidence>
<dbReference type="Gene3D" id="2.60.40.1120">
    <property type="entry name" value="Carboxypeptidase-like, regulatory domain"/>
    <property type="match status" value="1"/>
</dbReference>
<dbReference type="OrthoDB" id="9768470at2"/>
<sequence>MKTYLILLFTIISTAAFSQQNGSIVGKLTDKELNDEPLAFANVLIQGSTQGTTSDVDGLFEIADVAPGTYTLVISFLGYETLEIPNVVVESDKVTEVNAGLGASTFGLDEVVVTTSARQDSEIALLLQQKKALVIQESIGAEVLTRKGIGDAAAAVAQIAGISKQQGSSNVYVRGLGDRYQNTTLNGLSLPSTNVNKKNIDLDLFGSDVIQSIGVSKAFSTNFYGDFSAGNVNIVSKAHTGKAYLSVSAGSGLNSAAIGEDFLLNEGISYFGRYNRYDNNPFAIVLGQPVDPVDGGSPINVNFGIEGGFSVVFNEESRLNFFGTASFANGWRFRQGEASDFTNTLNSSYPNVDQYIYNATTTALANIDYIASSKFKLQYRSLYINSAQDQTEFFGVNGEGTIRDDIGDTDQGFFVYNGRFNQDQIFVNQLLGEFDDEEKGFEANWGFGYNKVLSDEPDRKRFTLQNYQLALDSDPNTNPIFFDNVAFDNQRFFQEIEDDEFNGFINVKKQFSENFALNVGYAGRRKVRNFNAIRYGYEFTDNDLEITDVNNLNEIFNVSNIDIPNGSGLWDVVTLNPIPGQSTVNRPGLPDSQYRGELNVYAGHINTEIQLLDKKLLLIPGIRFENFQQEITYDVQGDIIPPGTSTTVTSNDNLLLPSLNARYALNEDMNLRGSFSVTASFPEFKEVAPFVYEDVVIRYGGNPDLLGGADGSGPNFSEIFNYDLKYEWFLSPREIISLGVFYKQIKDPVNRVTARDATGDQRYFRTGDQADVFGVELEFRKNILKDVEDNPLLNLGFNLAWTDTNQDLQSVGGTFTTSFNRTESELEGASDIIFNTDLSFTPTIGKFKPKATLVGSYFSDRIFALGAGTVGDITEESVTTLNLVIINPITENFEIGLTARNLLNPDITLSQTDQVGNRLIITEFKDGIDVGLSLKYKF</sequence>
<feature type="signal peptide" evidence="5">
    <location>
        <begin position="1"/>
        <end position="18"/>
    </location>
</feature>
<accession>A0A2T0MG69</accession>
<keyword evidence="5" id="KW-0732">Signal</keyword>